<dbReference type="InterPro" id="IPR025150">
    <property type="entry name" value="GH123_cat"/>
</dbReference>
<dbReference type="InterPro" id="IPR051465">
    <property type="entry name" value="Cell_Envelope_Struct_Comp"/>
</dbReference>
<feature type="domain" description="SLH" evidence="2">
    <location>
        <begin position="1872"/>
        <end position="1924"/>
    </location>
</feature>
<name>A0ABS4J0B4_9BACL</name>
<dbReference type="Gene3D" id="2.60.220.30">
    <property type="match status" value="1"/>
</dbReference>
<evidence type="ECO:0000256" key="1">
    <source>
        <dbReference type="SAM" id="MobiDB-lite"/>
    </source>
</evidence>
<feature type="region of interest" description="Disordered" evidence="1">
    <location>
        <begin position="1573"/>
        <end position="1609"/>
    </location>
</feature>
<evidence type="ECO:0000259" key="2">
    <source>
        <dbReference type="PROSITE" id="PS51272"/>
    </source>
</evidence>
<evidence type="ECO:0000313" key="3">
    <source>
        <dbReference type="EMBL" id="MBP1992189.1"/>
    </source>
</evidence>
<keyword evidence="4" id="KW-1185">Reference proteome</keyword>
<protein>
    <recommendedName>
        <fullName evidence="2">SLH domain-containing protein</fullName>
    </recommendedName>
</protein>
<feature type="compositionally biased region" description="Pro residues" evidence="1">
    <location>
        <begin position="1579"/>
        <end position="1589"/>
    </location>
</feature>
<proteinExistence type="predicted"/>
<dbReference type="EMBL" id="JAGGLB010000012">
    <property type="protein sequence ID" value="MBP1992189.1"/>
    <property type="molecule type" value="Genomic_DNA"/>
</dbReference>
<reference evidence="3 4" key="1">
    <citation type="submission" date="2021-03" db="EMBL/GenBank/DDBJ databases">
        <title>Genomic Encyclopedia of Type Strains, Phase IV (KMG-IV): sequencing the most valuable type-strain genomes for metagenomic binning, comparative biology and taxonomic classification.</title>
        <authorList>
            <person name="Goeker M."/>
        </authorList>
    </citation>
    <scope>NUCLEOTIDE SEQUENCE [LARGE SCALE GENOMIC DNA]</scope>
    <source>
        <strain evidence="3 4">DSM 26048</strain>
    </source>
</reference>
<dbReference type="Gene3D" id="2.60.120.260">
    <property type="entry name" value="Galactose-binding domain-like"/>
    <property type="match status" value="3"/>
</dbReference>
<dbReference type="PROSITE" id="PS51272">
    <property type="entry name" value="SLH"/>
    <property type="match status" value="3"/>
</dbReference>
<gene>
    <name evidence="3" type="ORF">J2Z66_003797</name>
</gene>
<dbReference type="PANTHER" id="PTHR43308">
    <property type="entry name" value="OUTER MEMBRANE PROTEIN ALPHA-RELATED"/>
    <property type="match status" value="1"/>
</dbReference>
<dbReference type="InterPro" id="IPR053850">
    <property type="entry name" value="Glyco_hydro_123_N_2"/>
</dbReference>
<dbReference type="Pfam" id="PF22680">
    <property type="entry name" value="Glyco_hydro_123_N_2"/>
    <property type="match status" value="1"/>
</dbReference>
<dbReference type="Pfam" id="PF00395">
    <property type="entry name" value="SLH"/>
    <property type="match status" value="3"/>
</dbReference>
<sequence>MMSKRITSRPVTLLVVFSLVISLFGGMGLPSAHASAAMIWTVDSLTKIFRGTVPPEHPSTNIHLLTARNEVRAAQIAIRSSAELTDVSVTAGPLMGPGGSIIDASNISAMFVDYIELPSHTDQLPPEKQVNAPDGSMYYPDRIGNEASLNVAANTTQPIWYSVYVPKTAGPGTYTGTVAVHSNEGDALVDVQLTVYDVVLTDPNKSAYKVDNWFSSAGWDPSTWMALEHEYGVTRWSDGWWTLMNNFALYMKQHRNNTIWVDPIAFLEPDTQIDDSGTYSFDWTKFDRFVQMFIDAEAMSRLHGVSIFNAKSNGRFQTQMLTKDNGVTKLAHAPAQSPEAEAWLDVYLPALKDHLAAKGWLDLFYQSGGDEPGNDTDRADDNWLYDKVHALAPGIRTIEANHIFSSAFDGKLDTYVVKQDVFDANKSYYKTRQSLGDEVWLYICNLPTGNYLVRNIDAPLADLILPHIYTFKNGLTGYLHWGFNYWNAPDVLHTADTPYPGDSWLVYPDKSNLDLFSSIRSEIQLEGIQDHELLQMLAVVKPDAAKQIADSLVNSGSSYNVDANSILLARKAILDLLTNQAVNVTDTDDASSFDGIYSQTEQWALETANPNTSGGDLHRIVRKENTDQSLVYYRPNIRKFAAKLYSDSTDEIEFYASADNKKWTPIPIRIGEQVETDWGWHGITVTSGKIPWGTYYLKVVIKGSNANSWSPQLGELAITYGYEVSEPESLIDNNGFEAGLWPISKGAEIDTSVKHMGKQSAKITAGSEGSGEHALVSEPAAIDKKKKHSFSIWLKTDQISTPDGVNVQLMQLDAQGNELGLYNEAGRPLITGGTQDWTEYTIDNIRTSAAALQVIVTTKPGVTGTVWVDDVVLLDQTLLETFIDTLDDFDSIAEHSGNFLLATTNPNTTGGDGSRLMRGDNTESYIVYNKPNIRSFSANIYSDSTDLLDFLVSPDNLTWTPLPVTSSVRTDTDWGWFKVTKSAADIPQGTQYLKIVFKASNANHWSPQLGDISIAYGFEASEPDSLVPNSGFESGLWETGQGAELDTAIKHMGAQSAKMVADGGPRFIASPIAPIGRNKKHSLSLWLKTDHISTVDGVQVELMQLDTKGNDIGLYEAAGSRLQTGGTQNWTEYRIDNIASLAASLRVIVRTAAGASGTVWVDDVVIADSEFAASFTDTLDSLEHVFSKSESLGIESANPIVAGGDAGRLSRTQNTDQYVVYYGFNMRSFKAQFYSDSTDNVDFYTSHDNQHWEPLTEYDSVKEDTDWGWYRATKSADNLPWGIHYLKIVIRGDNETHWSPQLGEIKIEAGYGDVQPPQSVNLLQNSGFELGLWPKQQGAAADSAVKHSGDYSARLTAGTEEAFIGSDKAVIDAEKSYTLSLWLKTAGLSQTEGVKVDIIQVDELGHDLGLLNTGIVSGTGGTNDWTKFSVNNLDQFHENTAALRILVRTAADSTGTLWVDDVALLESPHVASNNADLKVLSLSHGSQAYVLTPVFPNASDNKYTLQVENAVTSLDISAVTKHGKAKIAINSGEKTVAEASQTVDLVVGTNTVTLDVTAEDNVQHKSYTVQVIRAEPQTPVSPQPTPQTSPSPGDHVTQPDNPAPNPNLTSKVVIWNKGGTVSLNKAKVEIPANALTQNTKVTIEKWNNTASLPKNENRILVSDVVVFTKEVAGEFKKTVSIYLPYTLGHIDLEHYDLVLAGLNESTGKWVPLNHIQVDQKSGLVSGETTQFAKFAIWAEPKAQAPFVQPADIAGHFAEAAILQLISEGVINGYSDGTFKPEKPVTRAEFTKLLAKALKLSDKDVSSSVAFADQAEIPDWAQESVALAVQAGFITGYEDGSFRPNAQITRAEIVAMIVRASGLPLVTDTATSFSDDGRIPAWAKAFVVTAVKHDIVHGRDGNRFAANETASRAEAAVLLTNLLQK</sequence>
<dbReference type="InterPro" id="IPR001119">
    <property type="entry name" value="SLH_dom"/>
</dbReference>
<feature type="domain" description="SLH" evidence="2">
    <location>
        <begin position="1744"/>
        <end position="1806"/>
    </location>
</feature>
<dbReference type="Pfam" id="PF12733">
    <property type="entry name" value="Cadherin-like"/>
    <property type="match status" value="1"/>
</dbReference>
<dbReference type="Proteomes" id="UP001519287">
    <property type="component" value="Unassembled WGS sequence"/>
</dbReference>
<evidence type="ECO:0000313" key="4">
    <source>
        <dbReference type="Proteomes" id="UP001519287"/>
    </source>
</evidence>
<accession>A0ABS4J0B4</accession>
<organism evidence="3 4">
    <name type="scientific">Paenibacillus eucommiae</name>
    <dbReference type="NCBI Taxonomy" id="1355755"/>
    <lineage>
        <taxon>Bacteria</taxon>
        <taxon>Bacillati</taxon>
        <taxon>Bacillota</taxon>
        <taxon>Bacilli</taxon>
        <taxon>Bacillales</taxon>
        <taxon>Paenibacillaceae</taxon>
        <taxon>Paenibacillus</taxon>
    </lineage>
</organism>
<feature type="domain" description="SLH" evidence="2">
    <location>
        <begin position="1807"/>
        <end position="1870"/>
    </location>
</feature>
<dbReference type="InterPro" id="IPR025883">
    <property type="entry name" value="Cadherin-like_domain"/>
</dbReference>
<dbReference type="RefSeq" id="WP_209972920.1">
    <property type="nucleotide sequence ID" value="NZ_JAGGLB010000012.1"/>
</dbReference>
<dbReference type="Pfam" id="PF13320">
    <property type="entry name" value="GH123_cat"/>
    <property type="match status" value="1"/>
</dbReference>
<comment type="caution">
    <text evidence="3">The sequence shown here is derived from an EMBL/GenBank/DDBJ whole genome shotgun (WGS) entry which is preliminary data.</text>
</comment>
<dbReference type="PANTHER" id="PTHR43308:SF5">
    <property type="entry name" value="S-LAYER PROTEIN _ PEPTIDOGLYCAN ENDO-BETA-N-ACETYLGLUCOSAMINIDASE"/>
    <property type="match status" value="1"/>
</dbReference>